<reference evidence="5" key="1">
    <citation type="submission" date="2022-11" db="EMBL/GenBank/DDBJ databases">
        <title>Parathalassolutuus dongxingensis gen. nov., sp. nov., a novel member of family Oceanospirillaceae isolated from a coastal shrimp pond in Guangxi, China.</title>
        <authorList>
            <person name="Chen H."/>
        </authorList>
    </citation>
    <scope>NUCLEOTIDE SEQUENCE</scope>
    <source>
        <strain evidence="5">G-43</strain>
    </source>
</reference>
<name>A0A9X3IQV7_9GAMM</name>
<dbReference type="PANTHER" id="PTHR30570">
    <property type="entry name" value="PERIPLASMIC PHOSPHATE BINDING COMPONENT OF PHOSPHATE ABC TRANSPORTER"/>
    <property type="match status" value="1"/>
</dbReference>
<evidence type="ECO:0000313" key="6">
    <source>
        <dbReference type="Proteomes" id="UP001150830"/>
    </source>
</evidence>
<dbReference type="PROSITE" id="PS51123">
    <property type="entry name" value="OMPA_2"/>
    <property type="match status" value="1"/>
</dbReference>
<comment type="caution">
    <text evidence="5">The sequence shown here is derived from an EMBL/GenBank/DDBJ whole genome shotgun (WGS) entry which is preliminary data.</text>
</comment>
<feature type="signal peptide" evidence="3">
    <location>
        <begin position="1"/>
        <end position="21"/>
    </location>
</feature>
<dbReference type="EMBL" id="JAPNOA010000003">
    <property type="protein sequence ID" value="MCY0963590.1"/>
    <property type="molecule type" value="Genomic_DNA"/>
</dbReference>
<evidence type="ECO:0000256" key="3">
    <source>
        <dbReference type="SAM" id="SignalP"/>
    </source>
</evidence>
<dbReference type="RefSeq" id="WP_283171810.1">
    <property type="nucleotide sequence ID" value="NZ_JAPNOA010000003.1"/>
</dbReference>
<evidence type="ECO:0000256" key="1">
    <source>
        <dbReference type="ARBA" id="ARBA00022729"/>
    </source>
</evidence>
<dbReference type="InterPro" id="IPR024370">
    <property type="entry name" value="PBP_domain"/>
</dbReference>
<gene>
    <name evidence="5" type="ORF">OUO13_00060</name>
</gene>
<organism evidence="5 6">
    <name type="scientific">Parathalassolituus penaei</name>
    <dbReference type="NCBI Taxonomy" id="2997323"/>
    <lineage>
        <taxon>Bacteria</taxon>
        <taxon>Pseudomonadati</taxon>
        <taxon>Pseudomonadota</taxon>
        <taxon>Gammaproteobacteria</taxon>
        <taxon>Oceanospirillales</taxon>
        <taxon>Oceanospirillaceae</taxon>
        <taxon>Parathalassolituus</taxon>
    </lineage>
</organism>
<dbReference type="AlphaFoldDB" id="A0A9X3IQV7"/>
<dbReference type="SUPFAM" id="SSF103088">
    <property type="entry name" value="OmpA-like"/>
    <property type="match status" value="1"/>
</dbReference>
<dbReference type="Pfam" id="PF00691">
    <property type="entry name" value="OmpA"/>
    <property type="match status" value="1"/>
</dbReference>
<dbReference type="CDD" id="cd13653">
    <property type="entry name" value="PBP2_phosphate_like_1"/>
    <property type="match status" value="1"/>
</dbReference>
<evidence type="ECO:0000313" key="5">
    <source>
        <dbReference type="EMBL" id="MCY0963590.1"/>
    </source>
</evidence>
<proteinExistence type="predicted"/>
<protein>
    <submittedName>
        <fullName evidence="5">Phosphate ABC transporter substrate-binding/OmpA family protein</fullName>
    </submittedName>
</protein>
<evidence type="ECO:0000256" key="2">
    <source>
        <dbReference type="PROSITE-ProRule" id="PRU00473"/>
    </source>
</evidence>
<dbReference type="PANTHER" id="PTHR30570:SF1">
    <property type="entry name" value="PHOSPHATE-BINDING PROTEIN PSTS"/>
    <property type="match status" value="1"/>
</dbReference>
<dbReference type="GO" id="GO:0016020">
    <property type="term" value="C:membrane"/>
    <property type="evidence" value="ECO:0007669"/>
    <property type="project" value="UniProtKB-UniRule"/>
</dbReference>
<keyword evidence="6" id="KW-1185">Reference proteome</keyword>
<keyword evidence="1 3" id="KW-0732">Signal</keyword>
<accession>A0A9X3IQV7</accession>
<feature type="domain" description="OmpA-like" evidence="4">
    <location>
        <begin position="337"/>
        <end position="452"/>
    </location>
</feature>
<dbReference type="SUPFAM" id="SSF53850">
    <property type="entry name" value="Periplasmic binding protein-like II"/>
    <property type="match status" value="1"/>
</dbReference>
<dbReference type="InterPro" id="IPR050811">
    <property type="entry name" value="Phosphate_ABC_transporter"/>
</dbReference>
<keyword evidence="2" id="KW-0472">Membrane</keyword>
<dbReference type="Gene3D" id="3.40.190.10">
    <property type="entry name" value="Periplasmic binding protein-like II"/>
    <property type="match status" value="2"/>
</dbReference>
<sequence length="458" mass="50092">MKYMLILMSAFASLTASMTHAEAPARFSDLPLNGEVQVFSVQGSNTIGAALGPELIRRYLEQKGAEDVTIEPTKVANEVIVSGRVPATLTRVYAKVAAHGSGTGFVGLADKSADIAAASRPIKDAEADTLHALGDMRAPESEHIIGIDGLAIIVNPNNPIAELSVDEIAQIFSGGYTDWSQVGGRPGPIHLYARDENSGTWDSFAGMVLGKRALLQGTRRFESSDELSAVVAEDINGIGFVGLSSVHKSRLLAVSDGSSKALKPNKLTVGTEDYALARRLFMYTNAKTENPYVNEFIDFVQDDMGQKVVAETGFVSQELQAVTPEFYAELPQDFRDLTADAQRLTINFRFQEGSAHLDNKGLQDVERLVSYLQQKGQSEIVLIGFGDRKRSERRAELLSRLRAMAVRRELVRNGIYPKEAIGYGEQMPIASLDHEEGKQKNRRVEVWIRQPGVHAKNS</sequence>
<dbReference type="CDD" id="cd07185">
    <property type="entry name" value="OmpA_C-like"/>
    <property type="match status" value="1"/>
</dbReference>
<dbReference type="InterPro" id="IPR036737">
    <property type="entry name" value="OmpA-like_sf"/>
</dbReference>
<dbReference type="Pfam" id="PF12849">
    <property type="entry name" value="PBP_like_2"/>
    <property type="match status" value="1"/>
</dbReference>
<dbReference type="Gene3D" id="3.30.1330.60">
    <property type="entry name" value="OmpA-like domain"/>
    <property type="match status" value="1"/>
</dbReference>
<feature type="chain" id="PRO_5040923980" evidence="3">
    <location>
        <begin position="22"/>
        <end position="458"/>
    </location>
</feature>
<evidence type="ECO:0000259" key="4">
    <source>
        <dbReference type="PROSITE" id="PS51123"/>
    </source>
</evidence>
<dbReference type="InterPro" id="IPR006665">
    <property type="entry name" value="OmpA-like"/>
</dbReference>
<dbReference type="Proteomes" id="UP001150830">
    <property type="component" value="Unassembled WGS sequence"/>
</dbReference>